<dbReference type="EMBL" id="DF967972">
    <property type="protein sequence ID" value="GAP12710.1"/>
    <property type="molecule type" value="Genomic_DNA"/>
</dbReference>
<dbReference type="InterPro" id="IPR050300">
    <property type="entry name" value="GDXG_lipolytic_enzyme"/>
</dbReference>
<comment type="similarity">
    <text evidence="1">Belongs to the 'GDXG' lipolytic enzyme family.</text>
</comment>
<feature type="domain" description="Alpha/beta hydrolase fold-3" evidence="3">
    <location>
        <begin position="90"/>
        <end position="290"/>
    </location>
</feature>
<evidence type="ECO:0000256" key="1">
    <source>
        <dbReference type="ARBA" id="ARBA00010515"/>
    </source>
</evidence>
<evidence type="ECO:0000313" key="4">
    <source>
        <dbReference type="EMBL" id="GAP12710.1"/>
    </source>
</evidence>
<keyword evidence="2" id="KW-0378">Hydrolase</keyword>
<dbReference type="Pfam" id="PF07859">
    <property type="entry name" value="Abhydrolase_3"/>
    <property type="match status" value="1"/>
</dbReference>
<dbReference type="InterPro" id="IPR029058">
    <property type="entry name" value="AB_hydrolase_fold"/>
</dbReference>
<dbReference type="PANTHER" id="PTHR48081">
    <property type="entry name" value="AB HYDROLASE SUPERFAMILY PROTEIN C4A8.06C"/>
    <property type="match status" value="1"/>
</dbReference>
<dbReference type="SUPFAM" id="SSF53474">
    <property type="entry name" value="alpha/beta-Hydrolases"/>
    <property type="match status" value="1"/>
</dbReference>
<evidence type="ECO:0000259" key="3">
    <source>
        <dbReference type="Pfam" id="PF07859"/>
    </source>
</evidence>
<dbReference type="RefSeq" id="WP_075072116.1">
    <property type="nucleotide sequence ID" value="NZ_DF967972.1"/>
</dbReference>
<keyword evidence="5" id="KW-1185">Reference proteome</keyword>
<proteinExistence type="inferred from homology"/>
<dbReference type="STRING" id="360412.LARV_00446"/>
<protein>
    <submittedName>
        <fullName evidence="4">Esterase/lipase</fullName>
    </submittedName>
</protein>
<organism evidence="4">
    <name type="scientific">Longilinea arvoryzae</name>
    <dbReference type="NCBI Taxonomy" id="360412"/>
    <lineage>
        <taxon>Bacteria</taxon>
        <taxon>Bacillati</taxon>
        <taxon>Chloroflexota</taxon>
        <taxon>Anaerolineae</taxon>
        <taxon>Anaerolineales</taxon>
        <taxon>Anaerolineaceae</taxon>
        <taxon>Longilinea</taxon>
    </lineage>
</organism>
<gene>
    <name evidence="4" type="ORF">LARV_00446</name>
</gene>
<dbReference type="OrthoDB" id="9815425at2"/>
<dbReference type="Proteomes" id="UP000055060">
    <property type="component" value="Unassembled WGS sequence"/>
</dbReference>
<dbReference type="PANTHER" id="PTHR48081:SF30">
    <property type="entry name" value="ACETYL-HYDROLASE LIPR-RELATED"/>
    <property type="match status" value="1"/>
</dbReference>
<sequence length="315" mass="34595">MSSFKSKLVIFAIQNRHLFKGRLNREVITPQTSTLRLREENEKGAQKFSKMPADIHVSPVCIPGLPDGLSAEWIYPAGGPEQPGAADRAIFYTHGGGYVSGNCIDHRMHVARFVQATGVGALLYDYRLAPEHPFPAAMEDTLTAYRWLLEQGIAPARIVIVGESAGGGLCLASLLAIRDERLPLPAAGVALSPWTDLACTGDSYRTNAMRDISTLGSWDVWGGYYVGPNDPRNPWISPLYGDLHGLPPILIQVGDHEILLDDSVRFAAKAKAAGVDICLRVWEDMVHCFPLLAPMFPEATRAWEETMAYIKQKLV</sequence>
<evidence type="ECO:0000256" key="2">
    <source>
        <dbReference type="ARBA" id="ARBA00022801"/>
    </source>
</evidence>
<dbReference type="GO" id="GO:0004806">
    <property type="term" value="F:triacylglycerol lipase activity"/>
    <property type="evidence" value="ECO:0007669"/>
    <property type="project" value="TreeGrafter"/>
</dbReference>
<dbReference type="AlphaFoldDB" id="A0A0S7BE87"/>
<evidence type="ECO:0000313" key="5">
    <source>
        <dbReference type="Proteomes" id="UP000055060"/>
    </source>
</evidence>
<name>A0A0S7BE87_9CHLR</name>
<dbReference type="InterPro" id="IPR013094">
    <property type="entry name" value="AB_hydrolase_3"/>
</dbReference>
<accession>A0A0S7BE87</accession>
<reference evidence="4" key="1">
    <citation type="submission" date="2015-07" db="EMBL/GenBank/DDBJ databases">
        <title>Draft Genome Sequences of Anaerolinea thermolimosa IMO-1, Bellilinea caldifistulae GOMI-1, Leptolinea tardivitalis YMTK-2, Levilinea saccharolytica KIBI-1,Longilinea arvoryzae KOME-1, Previously Described as Members of the Anaerolineaceae (Chloroflexi).</title>
        <authorList>
            <person name="Sekiguchi Y."/>
            <person name="Ohashi A."/>
            <person name="Matsuura N."/>
            <person name="Tourlousse M.D."/>
        </authorList>
    </citation>
    <scope>NUCLEOTIDE SEQUENCE [LARGE SCALE GENOMIC DNA]</scope>
    <source>
        <strain evidence="4">KOME-1</strain>
    </source>
</reference>
<dbReference type="Gene3D" id="3.40.50.1820">
    <property type="entry name" value="alpha/beta hydrolase"/>
    <property type="match status" value="1"/>
</dbReference>